<name>A0ABR3LK36_9TELE</name>
<proteinExistence type="predicted"/>
<dbReference type="Proteomes" id="UP001558613">
    <property type="component" value="Unassembled WGS sequence"/>
</dbReference>
<reference evidence="1 2" key="1">
    <citation type="submission" date="2023-09" db="EMBL/GenBank/DDBJ databases">
        <authorList>
            <person name="Wang M."/>
        </authorList>
    </citation>
    <scope>NUCLEOTIDE SEQUENCE [LARGE SCALE GENOMIC DNA]</scope>
    <source>
        <strain evidence="1">GT-2023</strain>
        <tissue evidence="1">Liver</tissue>
    </source>
</reference>
<keyword evidence="2" id="KW-1185">Reference proteome</keyword>
<gene>
    <name evidence="1" type="ORF">QQF64_017931</name>
</gene>
<dbReference type="EMBL" id="JAYMGO010000021">
    <property type="protein sequence ID" value="KAL1253238.1"/>
    <property type="molecule type" value="Genomic_DNA"/>
</dbReference>
<protein>
    <submittedName>
        <fullName evidence="1">Uncharacterized protein</fullName>
    </submittedName>
</protein>
<evidence type="ECO:0000313" key="1">
    <source>
        <dbReference type="EMBL" id="KAL1253238.1"/>
    </source>
</evidence>
<organism evidence="1 2">
    <name type="scientific">Cirrhinus molitorella</name>
    <name type="common">mud carp</name>
    <dbReference type="NCBI Taxonomy" id="172907"/>
    <lineage>
        <taxon>Eukaryota</taxon>
        <taxon>Metazoa</taxon>
        <taxon>Chordata</taxon>
        <taxon>Craniata</taxon>
        <taxon>Vertebrata</taxon>
        <taxon>Euteleostomi</taxon>
        <taxon>Actinopterygii</taxon>
        <taxon>Neopterygii</taxon>
        <taxon>Teleostei</taxon>
        <taxon>Ostariophysi</taxon>
        <taxon>Cypriniformes</taxon>
        <taxon>Cyprinidae</taxon>
        <taxon>Labeoninae</taxon>
        <taxon>Labeonini</taxon>
        <taxon>Cirrhinus</taxon>
    </lineage>
</organism>
<comment type="caution">
    <text evidence="1">The sequence shown here is derived from an EMBL/GenBank/DDBJ whole genome shotgun (WGS) entry which is preliminary data.</text>
</comment>
<sequence>MISTGVMCYQETVLTAKKILFLGNLNLSFWAGFFQKTIGCPCRRKRNAGFFLLRLARLDLQMFRASAHPKSSQASSLRSLIPAENVSTSFRFECVFRTN</sequence>
<evidence type="ECO:0000313" key="2">
    <source>
        <dbReference type="Proteomes" id="UP001558613"/>
    </source>
</evidence>
<accession>A0ABR3LK36</accession>